<comment type="caution">
    <text evidence="4">The sequence shown here is derived from an EMBL/GenBank/DDBJ whole genome shotgun (WGS) entry which is preliminary data.</text>
</comment>
<dbReference type="InterPro" id="IPR011990">
    <property type="entry name" value="TPR-like_helical_dom_sf"/>
</dbReference>
<dbReference type="SMART" id="SM00028">
    <property type="entry name" value="TPR"/>
    <property type="match status" value="2"/>
</dbReference>
<dbReference type="RefSeq" id="WP_165926959.1">
    <property type="nucleotide sequence ID" value="NZ_SMAK01000017.1"/>
</dbReference>
<keyword evidence="2 3" id="KW-0802">TPR repeat</keyword>
<dbReference type="PANTHER" id="PTHR44858:SF1">
    <property type="entry name" value="UDP-N-ACETYLGLUCOSAMINE--PEPTIDE N-ACETYLGLUCOSAMINYLTRANSFERASE SPINDLY-RELATED"/>
    <property type="match status" value="1"/>
</dbReference>
<dbReference type="PROSITE" id="PS50005">
    <property type="entry name" value="TPR"/>
    <property type="match status" value="2"/>
</dbReference>
<keyword evidence="1" id="KW-0677">Repeat</keyword>
<gene>
    <name evidence="4" type="ORF">EDC22_1171</name>
</gene>
<feature type="repeat" description="TPR" evidence="3">
    <location>
        <begin position="115"/>
        <end position="148"/>
    </location>
</feature>
<evidence type="ECO:0000256" key="2">
    <source>
        <dbReference type="ARBA" id="ARBA00022803"/>
    </source>
</evidence>
<dbReference type="InterPro" id="IPR050498">
    <property type="entry name" value="Ycf3"/>
</dbReference>
<dbReference type="EMBL" id="SMAK01000017">
    <property type="protein sequence ID" value="TCT03810.1"/>
    <property type="molecule type" value="Genomic_DNA"/>
</dbReference>
<dbReference type="InterPro" id="IPR019734">
    <property type="entry name" value="TPR_rpt"/>
</dbReference>
<proteinExistence type="predicted"/>
<dbReference type="SUPFAM" id="SSF48452">
    <property type="entry name" value="TPR-like"/>
    <property type="match status" value="1"/>
</dbReference>
<evidence type="ECO:0000256" key="1">
    <source>
        <dbReference type="ARBA" id="ARBA00022737"/>
    </source>
</evidence>
<dbReference type="AlphaFoldDB" id="A0A4R3LTD6"/>
<sequence length="207" mass="22088">MDGQRTGEHPDELRRLAQSARTAIAASDWQEARRALTALLAARPDDAALAYNLALVEKRLGLAAAAEARLAALLAAHPDHANARFEHAAALMDRGAEAEALEGFEACLRLDPNDADALLNAGRLYNRLGDPESAMERLATAARLRPGDAAISLALAEAQRDAGDLTAADIVFRRLFATAPALRPAILKAMSQGPRGRLPLAATRLYR</sequence>
<feature type="repeat" description="TPR" evidence="3">
    <location>
        <begin position="81"/>
        <end position="114"/>
    </location>
</feature>
<dbReference type="Pfam" id="PF14559">
    <property type="entry name" value="TPR_19"/>
    <property type="match status" value="2"/>
</dbReference>
<evidence type="ECO:0000256" key="3">
    <source>
        <dbReference type="PROSITE-ProRule" id="PRU00339"/>
    </source>
</evidence>
<reference evidence="4 5" key="1">
    <citation type="submission" date="2019-03" db="EMBL/GenBank/DDBJ databases">
        <title>Genomic Encyclopedia of Type Strains, Phase IV (KMG-IV): sequencing the most valuable type-strain genomes for metagenomic binning, comparative biology and taxonomic classification.</title>
        <authorList>
            <person name="Goeker M."/>
        </authorList>
    </citation>
    <scope>NUCLEOTIDE SEQUENCE [LARGE SCALE GENOMIC DNA]</scope>
    <source>
        <strain evidence="4 5">DSM 19345</strain>
    </source>
</reference>
<dbReference type="Proteomes" id="UP000295678">
    <property type="component" value="Unassembled WGS sequence"/>
</dbReference>
<name>A0A4R3LTD6_9HYPH</name>
<keyword evidence="5" id="KW-1185">Reference proteome</keyword>
<dbReference type="PANTHER" id="PTHR44858">
    <property type="entry name" value="TETRATRICOPEPTIDE REPEAT PROTEIN 6"/>
    <property type="match status" value="1"/>
</dbReference>
<organism evidence="4 5">
    <name type="scientific">Tepidamorphus gemmatus</name>
    <dbReference type="NCBI Taxonomy" id="747076"/>
    <lineage>
        <taxon>Bacteria</taxon>
        <taxon>Pseudomonadati</taxon>
        <taxon>Pseudomonadota</taxon>
        <taxon>Alphaproteobacteria</taxon>
        <taxon>Hyphomicrobiales</taxon>
        <taxon>Tepidamorphaceae</taxon>
        <taxon>Tepidamorphus</taxon>
    </lineage>
</organism>
<protein>
    <submittedName>
        <fullName evidence="4">Tetratricopeptide repeat protein</fullName>
    </submittedName>
</protein>
<evidence type="ECO:0000313" key="5">
    <source>
        <dbReference type="Proteomes" id="UP000295678"/>
    </source>
</evidence>
<evidence type="ECO:0000313" key="4">
    <source>
        <dbReference type="EMBL" id="TCT03810.1"/>
    </source>
</evidence>
<dbReference type="Gene3D" id="1.25.40.10">
    <property type="entry name" value="Tetratricopeptide repeat domain"/>
    <property type="match status" value="1"/>
</dbReference>
<accession>A0A4R3LTD6</accession>